<dbReference type="Pfam" id="PF01920">
    <property type="entry name" value="Prefoldin_2"/>
    <property type="match status" value="1"/>
</dbReference>
<dbReference type="InterPro" id="IPR016661">
    <property type="entry name" value="PFDN4"/>
</dbReference>
<reference evidence="7" key="1">
    <citation type="submission" date="2025-08" db="UniProtKB">
        <authorList>
            <consortium name="RefSeq"/>
        </authorList>
    </citation>
    <scope>IDENTIFICATION</scope>
</reference>
<dbReference type="InterPro" id="IPR002777">
    <property type="entry name" value="PFD_beta-like"/>
</dbReference>
<evidence type="ECO:0000313" key="7">
    <source>
        <dbReference type="RefSeq" id="XP_014677084.1"/>
    </source>
</evidence>
<comment type="similarity">
    <text evidence="1 4">Belongs to the prefoldin subunit beta family.</text>
</comment>
<dbReference type="SUPFAM" id="SSF46579">
    <property type="entry name" value="Prefoldin"/>
    <property type="match status" value="1"/>
</dbReference>
<name>A0ABM1EY13_PRICU</name>
<organism evidence="6 7">
    <name type="scientific">Priapulus caudatus</name>
    <name type="common">Priapulid worm</name>
    <dbReference type="NCBI Taxonomy" id="37621"/>
    <lineage>
        <taxon>Eukaryota</taxon>
        <taxon>Metazoa</taxon>
        <taxon>Ecdysozoa</taxon>
        <taxon>Scalidophora</taxon>
        <taxon>Priapulida</taxon>
        <taxon>Priapulimorpha</taxon>
        <taxon>Priapulimorphida</taxon>
        <taxon>Priapulidae</taxon>
        <taxon>Priapulus</taxon>
    </lineage>
</organism>
<evidence type="ECO:0000256" key="3">
    <source>
        <dbReference type="ARBA" id="ARBA00023186"/>
    </source>
</evidence>
<comment type="subunit">
    <text evidence="2 4">Heterohexamer of two PFD-alpha type and four PFD-beta type subunits.</text>
</comment>
<dbReference type="CDD" id="cd23165">
    <property type="entry name" value="Prefoldin_4"/>
    <property type="match status" value="1"/>
</dbReference>
<accession>A0ABM1EY13</accession>
<dbReference type="RefSeq" id="XP_014677084.1">
    <property type="nucleotide sequence ID" value="XM_014821598.1"/>
</dbReference>
<gene>
    <name evidence="7" type="primary">LOC106816952</name>
</gene>
<protein>
    <recommendedName>
        <fullName evidence="4">Prefoldin subunit 4</fullName>
    </recommendedName>
</protein>
<dbReference type="PIRSF" id="PIRSF016477">
    <property type="entry name" value="Prefoldin_subunit_4"/>
    <property type="match status" value="1"/>
</dbReference>
<feature type="coiled-coil region" evidence="5">
    <location>
        <begin position="28"/>
        <end position="112"/>
    </location>
</feature>
<comment type="function">
    <text evidence="4">Binds specifically to cytosolic chaperonin (c-CPN) and transfers target proteins to it. Binds to nascent polypeptide chain and promotes folding in an environment in which there are many competing pathways for nonnative proteins.</text>
</comment>
<sequence length="140" mass="15899">MATITTKPAGALDPSADIQVSYEDQQKINKFARQNMQLQELNDELERNKKQLQNLEDAADDLLLVMDEDELIPYRVGEVYVNQTLTETQEMIESAKAEKQKEIEEINRKSAAINVILSGLKVQLYARFGTNINLEPEADD</sequence>
<dbReference type="GeneID" id="106816952"/>
<keyword evidence="5" id="KW-0175">Coiled coil</keyword>
<dbReference type="PANTHER" id="PTHR21100:SF9">
    <property type="entry name" value="PREFOLDIN SUBUNIT 4"/>
    <property type="match status" value="1"/>
</dbReference>
<keyword evidence="6" id="KW-1185">Reference proteome</keyword>
<dbReference type="Proteomes" id="UP000695022">
    <property type="component" value="Unplaced"/>
</dbReference>
<keyword evidence="3 4" id="KW-0143">Chaperone</keyword>
<dbReference type="PANTHER" id="PTHR21100">
    <property type="entry name" value="PREFOLDIN SUBUNIT 4"/>
    <property type="match status" value="1"/>
</dbReference>
<proteinExistence type="inferred from homology"/>
<evidence type="ECO:0000313" key="6">
    <source>
        <dbReference type="Proteomes" id="UP000695022"/>
    </source>
</evidence>
<evidence type="ECO:0000256" key="5">
    <source>
        <dbReference type="SAM" id="Coils"/>
    </source>
</evidence>
<evidence type="ECO:0000256" key="2">
    <source>
        <dbReference type="ARBA" id="ARBA00011695"/>
    </source>
</evidence>
<evidence type="ECO:0000256" key="1">
    <source>
        <dbReference type="ARBA" id="ARBA00008045"/>
    </source>
</evidence>
<evidence type="ECO:0000256" key="4">
    <source>
        <dbReference type="PIRNR" id="PIRNR016477"/>
    </source>
</evidence>